<organism evidence="1 2">
    <name type="scientific">Photobacterium pectinilyticum</name>
    <dbReference type="NCBI Taxonomy" id="2906793"/>
    <lineage>
        <taxon>Bacteria</taxon>
        <taxon>Pseudomonadati</taxon>
        <taxon>Pseudomonadota</taxon>
        <taxon>Gammaproteobacteria</taxon>
        <taxon>Vibrionales</taxon>
        <taxon>Vibrionaceae</taxon>
        <taxon>Photobacterium</taxon>
    </lineage>
</organism>
<gene>
    <name evidence="1" type="ORF">NHN17_22470</name>
</gene>
<evidence type="ECO:0000313" key="2">
    <source>
        <dbReference type="Proteomes" id="UP001524460"/>
    </source>
</evidence>
<protein>
    <recommendedName>
        <fullName evidence="3">KTSC domain-containing protein</fullName>
    </recommendedName>
</protein>
<reference evidence="1 2" key="1">
    <citation type="submission" date="2022-07" db="EMBL/GenBank/DDBJ databases">
        <title>Photobacterium pectinilyticum sp. nov., a marine bacterium isolated from surface seawater of Qingdao offshore.</title>
        <authorList>
            <person name="Wang X."/>
        </authorList>
    </citation>
    <scope>NUCLEOTIDE SEQUENCE [LARGE SCALE GENOMIC DNA]</scope>
    <source>
        <strain evidence="1 2">ZSDE20</strain>
    </source>
</reference>
<dbReference type="RefSeq" id="WP_255044905.1">
    <property type="nucleotide sequence ID" value="NZ_JANEYT010000090.1"/>
</dbReference>
<sequence>MKKIYQFRGVRYYTEVGYNCVLIFNADTHQFVYQLYGSALDEEGTFHHFVNKYMR</sequence>
<evidence type="ECO:0008006" key="3">
    <source>
        <dbReference type="Google" id="ProtNLM"/>
    </source>
</evidence>
<comment type="caution">
    <text evidence="1">The sequence shown here is derived from an EMBL/GenBank/DDBJ whole genome shotgun (WGS) entry which is preliminary data.</text>
</comment>
<accession>A0ABT1N8E7</accession>
<dbReference type="Proteomes" id="UP001524460">
    <property type="component" value="Unassembled WGS sequence"/>
</dbReference>
<evidence type="ECO:0000313" key="1">
    <source>
        <dbReference type="EMBL" id="MCQ1060812.1"/>
    </source>
</evidence>
<dbReference type="EMBL" id="JANEYT010000090">
    <property type="protein sequence ID" value="MCQ1060812.1"/>
    <property type="molecule type" value="Genomic_DNA"/>
</dbReference>
<proteinExistence type="predicted"/>
<keyword evidence="2" id="KW-1185">Reference proteome</keyword>
<name>A0ABT1N8E7_9GAMM</name>